<feature type="binding site" evidence="5">
    <location>
        <position position="151"/>
    </location>
    <ligand>
        <name>substrate</name>
    </ligand>
</feature>
<feature type="domain" description="NADP-dependent oxidoreductase" evidence="8">
    <location>
        <begin position="57"/>
        <end position="330"/>
    </location>
</feature>
<dbReference type="PANTHER" id="PTHR11732">
    <property type="entry name" value="ALDO/KETO REDUCTASE"/>
    <property type="match status" value="1"/>
</dbReference>
<dbReference type="InterPro" id="IPR023210">
    <property type="entry name" value="NADP_OxRdtase_dom"/>
</dbReference>
<dbReference type="PROSITE" id="PS00062">
    <property type="entry name" value="ALDOKETO_REDUCTASE_2"/>
    <property type="match status" value="1"/>
</dbReference>
<protein>
    <recommendedName>
        <fullName evidence="8">NADP-dependent oxidoreductase domain-containing protein</fullName>
    </recommendedName>
</protein>
<keyword evidence="2" id="KW-0521">NADP</keyword>
<feature type="active site" description="Proton donor" evidence="4">
    <location>
        <position position="89"/>
    </location>
</feature>
<name>A0A1A9URX7_GLOAU</name>
<evidence type="ECO:0000256" key="7">
    <source>
        <dbReference type="SAM" id="Phobius"/>
    </source>
</evidence>
<dbReference type="InterPro" id="IPR020471">
    <property type="entry name" value="AKR"/>
</dbReference>
<dbReference type="Gene3D" id="3.20.20.100">
    <property type="entry name" value="NADP-dependent oxidoreductase domain"/>
    <property type="match status" value="1"/>
</dbReference>
<dbReference type="PRINTS" id="PR00069">
    <property type="entry name" value="ALDKETRDTASE"/>
</dbReference>
<dbReference type="InterPro" id="IPR018170">
    <property type="entry name" value="Aldo/ket_reductase_CS"/>
</dbReference>
<sequence length="355" mass="40881">MAFGRRGRKTMISIIELSDLLLFLAIIWIMSTENTLLKNVKTVPTILLSNALSMPIIGLGTWRLNRNATDVIYDAIDVGYRHFDCAHIYRNEPEIGKAFKDLLQKHVIKREDIFVTSKLWNTFHEPSLVRNACETTLKNLCIEYLDNYLIHWPMAYKEGDELYPKDENNKFIASPVDYVDTWKAMEPLVDEGLCRTLGLSNFNVQQIERILKVARIPPSNLQIECHPYLNQTNLMEFCRSHNMVVTAYSPLGSPTSPYKKPGKYPILQNPKVLEISDKYKKTPAQVLIRYQIDRGNVVIPRSANKDHMLENFSLWDFSLKADDIQALNELCFGGRYMIMADAQGHPHHPFADEFS</sequence>
<evidence type="ECO:0000256" key="2">
    <source>
        <dbReference type="ARBA" id="ARBA00022857"/>
    </source>
</evidence>
<accession>A0A1A9URX7</accession>
<dbReference type="Proteomes" id="UP000078200">
    <property type="component" value="Unassembled WGS sequence"/>
</dbReference>
<dbReference type="VEuPathDB" id="VectorBase:GAUT013389"/>
<evidence type="ECO:0000313" key="9">
    <source>
        <dbReference type="EnsemblMetazoa" id="GAUT013389-PA"/>
    </source>
</evidence>
<proteinExistence type="inferred from homology"/>
<evidence type="ECO:0000256" key="5">
    <source>
        <dbReference type="PIRSR" id="PIRSR000097-2"/>
    </source>
</evidence>
<dbReference type="InterPro" id="IPR036812">
    <property type="entry name" value="NAD(P)_OxRdtase_dom_sf"/>
</dbReference>
<dbReference type="GO" id="GO:0016491">
    <property type="term" value="F:oxidoreductase activity"/>
    <property type="evidence" value="ECO:0007669"/>
    <property type="project" value="UniProtKB-KW"/>
</dbReference>
<keyword evidence="7" id="KW-0812">Transmembrane</keyword>
<reference evidence="9" key="1">
    <citation type="submission" date="2020-05" db="UniProtKB">
        <authorList>
            <consortium name="EnsemblMetazoa"/>
        </authorList>
    </citation>
    <scope>IDENTIFICATION</scope>
    <source>
        <strain evidence="9">TTRI</strain>
    </source>
</reference>
<evidence type="ECO:0000259" key="8">
    <source>
        <dbReference type="Pfam" id="PF00248"/>
    </source>
</evidence>
<dbReference type="SUPFAM" id="SSF51430">
    <property type="entry name" value="NAD(P)-linked oxidoreductase"/>
    <property type="match status" value="1"/>
</dbReference>
<keyword evidence="3" id="KW-0560">Oxidoreductase</keyword>
<evidence type="ECO:0000256" key="1">
    <source>
        <dbReference type="ARBA" id="ARBA00007905"/>
    </source>
</evidence>
<keyword evidence="7" id="KW-0472">Membrane</keyword>
<dbReference type="Pfam" id="PF00248">
    <property type="entry name" value="Aldo_ket_red"/>
    <property type="match status" value="1"/>
</dbReference>
<dbReference type="AlphaFoldDB" id="A0A1A9URX7"/>
<comment type="similarity">
    <text evidence="1">Belongs to the aldo/keto reductase family.</text>
</comment>
<dbReference type="EnsemblMetazoa" id="GAUT013389-RA">
    <property type="protein sequence ID" value="GAUT013389-PA"/>
    <property type="gene ID" value="GAUT013389"/>
</dbReference>
<keyword evidence="7" id="KW-1133">Transmembrane helix</keyword>
<feature type="site" description="Lowers pKa of active site Tyr" evidence="6">
    <location>
        <position position="118"/>
    </location>
</feature>
<organism evidence="9 10">
    <name type="scientific">Glossina austeni</name>
    <name type="common">Savannah tsetse fly</name>
    <dbReference type="NCBI Taxonomy" id="7395"/>
    <lineage>
        <taxon>Eukaryota</taxon>
        <taxon>Metazoa</taxon>
        <taxon>Ecdysozoa</taxon>
        <taxon>Arthropoda</taxon>
        <taxon>Hexapoda</taxon>
        <taxon>Insecta</taxon>
        <taxon>Pterygota</taxon>
        <taxon>Neoptera</taxon>
        <taxon>Endopterygota</taxon>
        <taxon>Diptera</taxon>
        <taxon>Brachycera</taxon>
        <taxon>Muscomorpha</taxon>
        <taxon>Hippoboscoidea</taxon>
        <taxon>Glossinidae</taxon>
        <taxon>Glossina</taxon>
    </lineage>
</organism>
<evidence type="ECO:0000256" key="4">
    <source>
        <dbReference type="PIRSR" id="PIRSR000097-1"/>
    </source>
</evidence>
<dbReference type="FunFam" id="3.20.20.100:FF:000006">
    <property type="entry name" value="Aldo-keto reductase family 1 member A1"/>
    <property type="match status" value="1"/>
</dbReference>
<feature type="transmembrane region" description="Helical" evidence="7">
    <location>
        <begin position="12"/>
        <end position="31"/>
    </location>
</feature>
<evidence type="ECO:0000256" key="6">
    <source>
        <dbReference type="PIRSR" id="PIRSR000097-3"/>
    </source>
</evidence>
<dbReference type="STRING" id="7395.A0A1A9URX7"/>
<dbReference type="PROSITE" id="PS00798">
    <property type="entry name" value="ALDOKETO_REDUCTASE_1"/>
    <property type="match status" value="1"/>
</dbReference>
<dbReference type="PIRSF" id="PIRSF000097">
    <property type="entry name" value="AKR"/>
    <property type="match status" value="1"/>
</dbReference>
<evidence type="ECO:0000256" key="3">
    <source>
        <dbReference type="ARBA" id="ARBA00023002"/>
    </source>
</evidence>
<evidence type="ECO:0000313" key="10">
    <source>
        <dbReference type="Proteomes" id="UP000078200"/>
    </source>
</evidence>
<keyword evidence="10" id="KW-1185">Reference proteome</keyword>